<dbReference type="AlphaFoldDB" id="A0AAX3J8L1"/>
<comment type="caution">
    <text evidence="2">The sequence shown here is derived from an EMBL/GenBank/DDBJ whole genome shotgun (WGS) entry which is preliminary data.</text>
</comment>
<organism evidence="2 3">
    <name type="scientific">Pantoea brenneri</name>
    <dbReference type="NCBI Taxonomy" id="472694"/>
    <lineage>
        <taxon>Bacteria</taxon>
        <taxon>Pseudomonadati</taxon>
        <taxon>Pseudomonadota</taxon>
        <taxon>Gammaproteobacteria</taxon>
        <taxon>Enterobacterales</taxon>
        <taxon>Erwiniaceae</taxon>
        <taxon>Pantoea</taxon>
    </lineage>
</organism>
<dbReference type="Proteomes" id="UP000433737">
    <property type="component" value="Unassembled WGS sequence"/>
</dbReference>
<feature type="region of interest" description="Disordered" evidence="1">
    <location>
        <begin position="20"/>
        <end position="55"/>
    </location>
</feature>
<accession>A0AAX3J8L1</accession>
<dbReference type="EMBL" id="CABWMH010000014">
    <property type="protein sequence ID" value="VXC13092.1"/>
    <property type="molecule type" value="Genomic_DNA"/>
</dbReference>
<evidence type="ECO:0000313" key="3">
    <source>
        <dbReference type="Proteomes" id="UP000433737"/>
    </source>
</evidence>
<evidence type="ECO:0000256" key="1">
    <source>
        <dbReference type="SAM" id="MobiDB-lite"/>
    </source>
</evidence>
<reference evidence="2 3" key="1">
    <citation type="submission" date="2019-10" db="EMBL/GenBank/DDBJ databases">
        <authorList>
            <person name="Karimi E."/>
        </authorList>
    </citation>
    <scope>NUCLEOTIDE SEQUENCE [LARGE SCALE GENOMIC DNA]</scope>
    <source>
        <strain evidence="2">Pantoea sp. 111</strain>
    </source>
</reference>
<name>A0AAX3J8L1_9GAMM</name>
<feature type="compositionally biased region" description="Basic and acidic residues" evidence="1">
    <location>
        <begin position="20"/>
        <end position="32"/>
    </location>
</feature>
<evidence type="ECO:0000313" key="2">
    <source>
        <dbReference type="EMBL" id="VXC13092.1"/>
    </source>
</evidence>
<proteinExistence type="predicted"/>
<gene>
    <name evidence="2" type="ORF">PANT111_210202</name>
</gene>
<sequence length="55" mass="6238">MRADEARAANRIFTVRLRESAIKATNIERDGAQRSPLRSNTHDSRTNRRKAAPGF</sequence>
<protein>
    <submittedName>
        <fullName evidence="2">Uncharacterized protein</fullName>
    </submittedName>
</protein>